<evidence type="ECO:0000256" key="1">
    <source>
        <dbReference type="SAM" id="Phobius"/>
    </source>
</evidence>
<dbReference type="RefSeq" id="WP_343802845.1">
    <property type="nucleotide sequence ID" value="NZ_BAAAET010000001.1"/>
</dbReference>
<keyword evidence="1" id="KW-0812">Transmembrane</keyword>
<organism evidence="2 3">
    <name type="scientific">Marinobacterium maritimum</name>
    <dbReference type="NCBI Taxonomy" id="500162"/>
    <lineage>
        <taxon>Bacteria</taxon>
        <taxon>Pseudomonadati</taxon>
        <taxon>Pseudomonadota</taxon>
        <taxon>Gammaproteobacteria</taxon>
        <taxon>Oceanospirillales</taxon>
        <taxon>Oceanospirillaceae</taxon>
        <taxon>Marinobacterium</taxon>
    </lineage>
</organism>
<gene>
    <name evidence="2" type="ORF">GCM10009104_08740</name>
</gene>
<comment type="caution">
    <text evidence="2">The sequence shown here is derived from an EMBL/GenBank/DDBJ whole genome shotgun (WGS) entry which is preliminary data.</text>
</comment>
<keyword evidence="1" id="KW-1133">Transmembrane helix</keyword>
<feature type="transmembrane region" description="Helical" evidence="1">
    <location>
        <begin position="12"/>
        <end position="34"/>
    </location>
</feature>
<protein>
    <submittedName>
        <fullName evidence="2">Uncharacterized protein</fullName>
    </submittedName>
</protein>
<evidence type="ECO:0000313" key="2">
    <source>
        <dbReference type="EMBL" id="GAA0685412.1"/>
    </source>
</evidence>
<proteinExistence type="predicted"/>
<feature type="transmembrane region" description="Helical" evidence="1">
    <location>
        <begin position="85"/>
        <end position="106"/>
    </location>
</feature>
<reference evidence="2 3" key="1">
    <citation type="journal article" date="2019" name="Int. J. Syst. Evol. Microbiol.">
        <title>The Global Catalogue of Microorganisms (GCM) 10K type strain sequencing project: providing services to taxonomists for standard genome sequencing and annotation.</title>
        <authorList>
            <consortium name="The Broad Institute Genomics Platform"/>
            <consortium name="The Broad Institute Genome Sequencing Center for Infectious Disease"/>
            <person name="Wu L."/>
            <person name="Ma J."/>
        </authorList>
    </citation>
    <scope>NUCLEOTIDE SEQUENCE [LARGE SCALE GENOMIC DNA]</scope>
    <source>
        <strain evidence="2 3">JCM 15134</strain>
    </source>
</reference>
<sequence>MENRIPLPTDSLYKFCALFGTLIVIFSFGALLYVNKAKNDLVFSSVVRLGELQDIQSQRDLKAAEIADKKSIERMLEIAGQDHDTHVFLIALGIVVGTIVGLFGYLRWYHKLQRYQDEMMKLEYYKLRREVSKL</sequence>
<keyword evidence="3" id="KW-1185">Reference proteome</keyword>
<dbReference type="EMBL" id="BAAAET010000001">
    <property type="protein sequence ID" value="GAA0685412.1"/>
    <property type="molecule type" value="Genomic_DNA"/>
</dbReference>
<accession>A0ABN1I3E8</accession>
<name>A0ABN1I3E8_9GAMM</name>
<keyword evidence="1" id="KW-0472">Membrane</keyword>
<dbReference type="Proteomes" id="UP001499915">
    <property type="component" value="Unassembled WGS sequence"/>
</dbReference>
<evidence type="ECO:0000313" key="3">
    <source>
        <dbReference type="Proteomes" id="UP001499915"/>
    </source>
</evidence>